<dbReference type="OrthoDB" id="3251057at2759"/>
<gene>
    <name evidence="6" type="ORF">FA13DRAFT_874102</name>
</gene>
<keyword evidence="3" id="KW-0863">Zinc-finger</keyword>
<dbReference type="AlphaFoldDB" id="A0A4Y7T074"/>
<comment type="caution">
    <text evidence="6">The sequence shown here is derived from an EMBL/GenBank/DDBJ whole genome shotgun (WGS) entry which is preliminary data.</text>
</comment>
<sequence>MDNVSNCNKTAEVLPNMISTFAGEEARVRCFSHILHLIAQMFMSFFFRKRKSSKKPDNGDEEDDAVALEEIEADDAELADDDGYVTHGKAVVYSMREEATRYMEAEKAIFLDKKEINEALGIMPKVAGLARRIHDSGDLKERFDNLVSGDSTLDGSKRTLDCRVPTRWNSDHACLQAHQYFRTQVEQMTGLTGTKLRAYALSERQWKIADDLVDALRIFEEPTRLFSNASVPLIVNVIPAFDDLRLSLEGIRDDDDEENNISPVMRVAAHAALMMVDKYETMSWECPIYYVAIVMCPDRKMQWFKNRPAYDQRTLKYIKDLVIKYFEDKYQTSALPGAPTEEELRSRSQQKKNRFIRRVDEPMATTRNFYPADHIQTYLKEPPVQPSVIAQAGGYLKFWEIATITTPQLAKMGLHFVSTPGKAFACYGVYMDLTNNHI</sequence>
<protein>
    <recommendedName>
        <fullName evidence="8">hAT-like transposase RNase-H fold domain-containing protein</fullName>
    </recommendedName>
</protein>
<evidence type="ECO:0000313" key="6">
    <source>
        <dbReference type="EMBL" id="TEB27543.1"/>
    </source>
</evidence>
<name>A0A4Y7T074_COPMI</name>
<dbReference type="SUPFAM" id="SSF53098">
    <property type="entry name" value="Ribonuclease H-like"/>
    <property type="match status" value="1"/>
</dbReference>
<evidence type="ECO:0000256" key="2">
    <source>
        <dbReference type="ARBA" id="ARBA00022723"/>
    </source>
</evidence>
<evidence type="ECO:0000313" key="7">
    <source>
        <dbReference type="Proteomes" id="UP000298030"/>
    </source>
</evidence>
<keyword evidence="2" id="KW-0479">Metal-binding</keyword>
<dbReference type="Proteomes" id="UP000298030">
    <property type="component" value="Unassembled WGS sequence"/>
</dbReference>
<keyword evidence="7" id="KW-1185">Reference proteome</keyword>
<evidence type="ECO:0008006" key="8">
    <source>
        <dbReference type="Google" id="ProtNLM"/>
    </source>
</evidence>
<dbReference type="GO" id="GO:0008270">
    <property type="term" value="F:zinc ion binding"/>
    <property type="evidence" value="ECO:0007669"/>
    <property type="project" value="UniProtKB-KW"/>
</dbReference>
<reference evidence="6 7" key="1">
    <citation type="journal article" date="2019" name="Nat. Ecol. Evol.">
        <title>Megaphylogeny resolves global patterns of mushroom evolution.</title>
        <authorList>
            <person name="Varga T."/>
            <person name="Krizsan K."/>
            <person name="Foldi C."/>
            <person name="Dima B."/>
            <person name="Sanchez-Garcia M."/>
            <person name="Sanchez-Ramirez S."/>
            <person name="Szollosi G.J."/>
            <person name="Szarkandi J.G."/>
            <person name="Papp V."/>
            <person name="Albert L."/>
            <person name="Andreopoulos W."/>
            <person name="Angelini C."/>
            <person name="Antonin V."/>
            <person name="Barry K.W."/>
            <person name="Bougher N.L."/>
            <person name="Buchanan P."/>
            <person name="Buyck B."/>
            <person name="Bense V."/>
            <person name="Catcheside P."/>
            <person name="Chovatia M."/>
            <person name="Cooper J."/>
            <person name="Damon W."/>
            <person name="Desjardin D."/>
            <person name="Finy P."/>
            <person name="Geml J."/>
            <person name="Haridas S."/>
            <person name="Hughes K."/>
            <person name="Justo A."/>
            <person name="Karasinski D."/>
            <person name="Kautmanova I."/>
            <person name="Kiss B."/>
            <person name="Kocsube S."/>
            <person name="Kotiranta H."/>
            <person name="LaButti K.M."/>
            <person name="Lechner B.E."/>
            <person name="Liimatainen K."/>
            <person name="Lipzen A."/>
            <person name="Lukacs Z."/>
            <person name="Mihaltcheva S."/>
            <person name="Morgado L.N."/>
            <person name="Niskanen T."/>
            <person name="Noordeloos M.E."/>
            <person name="Ohm R.A."/>
            <person name="Ortiz-Santana B."/>
            <person name="Ovrebo C."/>
            <person name="Racz N."/>
            <person name="Riley R."/>
            <person name="Savchenko A."/>
            <person name="Shiryaev A."/>
            <person name="Soop K."/>
            <person name="Spirin V."/>
            <person name="Szebenyi C."/>
            <person name="Tomsovsky M."/>
            <person name="Tulloss R.E."/>
            <person name="Uehling J."/>
            <person name="Grigoriev I.V."/>
            <person name="Vagvolgyi C."/>
            <person name="Papp T."/>
            <person name="Martin F.M."/>
            <person name="Miettinen O."/>
            <person name="Hibbett D.S."/>
            <person name="Nagy L.G."/>
        </authorList>
    </citation>
    <scope>NUCLEOTIDE SEQUENCE [LARGE SCALE GENOMIC DNA]</scope>
    <source>
        <strain evidence="6 7">FP101781</strain>
    </source>
</reference>
<dbReference type="InterPro" id="IPR012337">
    <property type="entry name" value="RNaseH-like_sf"/>
</dbReference>
<keyword evidence="4" id="KW-0862">Zinc</keyword>
<dbReference type="PANTHER" id="PTHR46481">
    <property type="entry name" value="ZINC FINGER BED DOMAIN-CONTAINING PROTEIN 4"/>
    <property type="match status" value="1"/>
</dbReference>
<evidence type="ECO:0000256" key="4">
    <source>
        <dbReference type="ARBA" id="ARBA00022833"/>
    </source>
</evidence>
<dbReference type="PANTHER" id="PTHR46481:SF10">
    <property type="entry name" value="ZINC FINGER BED DOMAIN-CONTAINING PROTEIN 39"/>
    <property type="match status" value="1"/>
</dbReference>
<evidence type="ECO:0000256" key="1">
    <source>
        <dbReference type="ARBA" id="ARBA00004123"/>
    </source>
</evidence>
<comment type="subcellular location">
    <subcellularLocation>
        <location evidence="1">Nucleus</location>
    </subcellularLocation>
</comment>
<dbReference type="GO" id="GO:0005634">
    <property type="term" value="C:nucleus"/>
    <property type="evidence" value="ECO:0007669"/>
    <property type="project" value="UniProtKB-SubCell"/>
</dbReference>
<accession>A0A4Y7T074</accession>
<proteinExistence type="predicted"/>
<evidence type="ECO:0000256" key="3">
    <source>
        <dbReference type="ARBA" id="ARBA00022771"/>
    </source>
</evidence>
<organism evidence="6 7">
    <name type="scientific">Coprinellus micaceus</name>
    <name type="common">Glistening ink-cap mushroom</name>
    <name type="synonym">Coprinus micaceus</name>
    <dbReference type="NCBI Taxonomy" id="71717"/>
    <lineage>
        <taxon>Eukaryota</taxon>
        <taxon>Fungi</taxon>
        <taxon>Dikarya</taxon>
        <taxon>Basidiomycota</taxon>
        <taxon>Agaricomycotina</taxon>
        <taxon>Agaricomycetes</taxon>
        <taxon>Agaricomycetidae</taxon>
        <taxon>Agaricales</taxon>
        <taxon>Agaricineae</taxon>
        <taxon>Psathyrellaceae</taxon>
        <taxon>Coprinellus</taxon>
    </lineage>
</organism>
<dbReference type="EMBL" id="QPFP01000039">
    <property type="protein sequence ID" value="TEB27543.1"/>
    <property type="molecule type" value="Genomic_DNA"/>
</dbReference>
<keyword evidence="5" id="KW-0539">Nucleus</keyword>
<dbReference type="InterPro" id="IPR052035">
    <property type="entry name" value="ZnF_BED_domain_contain"/>
</dbReference>
<evidence type="ECO:0000256" key="5">
    <source>
        <dbReference type="ARBA" id="ARBA00023242"/>
    </source>
</evidence>